<evidence type="ECO:0000313" key="3">
    <source>
        <dbReference type="EMBL" id="EQB61264.1"/>
    </source>
</evidence>
<dbReference type="Gene3D" id="1.25.10.10">
    <property type="entry name" value="Leucine-rich Repeat Variant"/>
    <property type="match status" value="1"/>
</dbReference>
<evidence type="ECO:0000256" key="1">
    <source>
        <dbReference type="ARBA" id="ARBA00022737"/>
    </source>
</evidence>
<gene>
    <name evidence="3" type="ORF">NAPIS_ORF01167</name>
</gene>
<proteinExistence type="predicted"/>
<evidence type="ECO:0000256" key="2">
    <source>
        <dbReference type="ARBA" id="ARBA00022942"/>
    </source>
</evidence>
<dbReference type="PANTHER" id="PTHR10943:SF1">
    <property type="entry name" value="26S PROTEASOME NON-ATPASE REGULATORY SUBUNIT 2"/>
    <property type="match status" value="1"/>
</dbReference>
<name>T0L9T4_9MICR</name>
<dbReference type="InterPro" id="IPR016024">
    <property type="entry name" value="ARM-type_fold"/>
</dbReference>
<dbReference type="HOGENOM" id="CLU_019273_1_0_1"/>
<dbReference type="OrthoDB" id="10252509at2759"/>
<dbReference type="SUPFAM" id="SSF48371">
    <property type="entry name" value="ARM repeat"/>
    <property type="match status" value="1"/>
</dbReference>
<reference evidence="3 4" key="1">
    <citation type="journal article" date="2013" name="BMC Genomics">
        <title>Genome sequencing and comparative genomics of honey bee microsporidia, Nosema apis reveal novel insights into host-parasite interactions.</title>
        <authorList>
            <person name="Chen Yp."/>
            <person name="Pettis J.S."/>
            <person name="Zhao Y."/>
            <person name="Liu X."/>
            <person name="Tallon L.J."/>
            <person name="Sadzewicz L.D."/>
            <person name="Li R."/>
            <person name="Zheng H."/>
            <person name="Huang S."/>
            <person name="Zhang X."/>
            <person name="Hamilton M.C."/>
            <person name="Pernal S.F."/>
            <person name="Melathopoulos A.P."/>
            <person name="Yan X."/>
            <person name="Evans J.D."/>
        </authorList>
    </citation>
    <scope>NUCLEOTIDE SEQUENCE [LARGE SCALE GENOMIC DNA]</scope>
    <source>
        <strain evidence="3 4">BRL 01</strain>
    </source>
</reference>
<accession>T0L9T4</accession>
<dbReference type="GO" id="GO:0034515">
    <property type="term" value="C:proteasome storage granule"/>
    <property type="evidence" value="ECO:0007669"/>
    <property type="project" value="TreeGrafter"/>
</dbReference>
<protein>
    <submittedName>
        <fullName evidence="3">26s proteasome regulatory subunit 4</fullName>
    </submittedName>
</protein>
<dbReference type="AlphaFoldDB" id="T0L9T4"/>
<keyword evidence="1" id="KW-0677">Repeat</keyword>
<keyword evidence="2 3" id="KW-0647">Proteasome</keyword>
<dbReference type="EMBL" id="KE647160">
    <property type="protein sequence ID" value="EQB61264.1"/>
    <property type="molecule type" value="Genomic_DNA"/>
</dbReference>
<dbReference type="Proteomes" id="UP000053780">
    <property type="component" value="Unassembled WGS sequence"/>
</dbReference>
<dbReference type="PANTHER" id="PTHR10943">
    <property type="entry name" value="26S PROTEASOME NON-ATPASE REGULATORY SUBUNIT"/>
    <property type="match status" value="1"/>
</dbReference>
<dbReference type="GO" id="GO:0043161">
    <property type="term" value="P:proteasome-mediated ubiquitin-dependent protein catabolic process"/>
    <property type="evidence" value="ECO:0007669"/>
    <property type="project" value="TreeGrafter"/>
</dbReference>
<keyword evidence="4" id="KW-1185">Reference proteome</keyword>
<organism evidence="3 4">
    <name type="scientific">Vairimorpha apis BRL 01</name>
    <dbReference type="NCBI Taxonomy" id="1037528"/>
    <lineage>
        <taxon>Eukaryota</taxon>
        <taxon>Fungi</taxon>
        <taxon>Fungi incertae sedis</taxon>
        <taxon>Microsporidia</taxon>
        <taxon>Nosematidae</taxon>
        <taxon>Vairimorpha</taxon>
    </lineage>
</organism>
<sequence length="492" mass="55562">MKQLNSLKKVDDKMVKRQLLYVLARLNIFYDTKILDEKVILSNNHIKDIYTQLINIYELNSDKTKTKSVNDGFDYQTVLNSNIPELITIIASVGCIEFWNPSKVLEILQEHIFGEISIKKTGALLALALSSSKIYDENSTILSLLTNNLQSNDPLHVIPTLMGIQTIYCNANDEDLKKLLIPLLYSENQEISFFAAFTLGSLFVGSADDELISIFLQMYIEKEEYVDSHFFKMLMLGIALLFYRRPDVECCLETMETNYAKHGAILVKGFQFLKTGDPQVVEHLLSEAFCGETDALLESIALLSCSLIGIGDELATQMISRICASSLILESTHLKSVLPLCYALMYPSSPQSTIIDFLERNINCGDINVSISSMFALGVIGAGTVSGRLQKIIDSQYTHFYKDFKAITMLRISNGLLSLGKGLTSISYNLYDKSCIVPKNFIGLFATTFLMFDTFSSPLFKGHTYLFYLLNQSFVPKYMYTEKRYMLELVYL</sequence>
<dbReference type="VEuPathDB" id="MicrosporidiaDB:NAPIS_ORF01167"/>
<dbReference type="GO" id="GO:0005634">
    <property type="term" value="C:nucleus"/>
    <property type="evidence" value="ECO:0007669"/>
    <property type="project" value="TreeGrafter"/>
</dbReference>
<evidence type="ECO:0000313" key="4">
    <source>
        <dbReference type="Proteomes" id="UP000053780"/>
    </source>
</evidence>
<dbReference type="InterPro" id="IPR011989">
    <property type="entry name" value="ARM-like"/>
</dbReference>
<dbReference type="GO" id="GO:0008540">
    <property type="term" value="C:proteasome regulatory particle, base subcomplex"/>
    <property type="evidence" value="ECO:0007669"/>
    <property type="project" value="TreeGrafter"/>
</dbReference>